<proteinExistence type="predicted"/>
<reference evidence="2" key="1">
    <citation type="submission" date="2020-06" db="EMBL/GenBank/DDBJ databases">
        <authorList>
            <person name="Li T."/>
            <person name="Hu X."/>
            <person name="Zhang T."/>
            <person name="Song X."/>
            <person name="Zhang H."/>
            <person name="Dai N."/>
            <person name="Sheng W."/>
            <person name="Hou X."/>
            <person name="Wei L."/>
        </authorList>
    </citation>
    <scope>NUCLEOTIDE SEQUENCE</scope>
    <source>
        <strain evidence="2">3651</strain>
        <tissue evidence="2">Leaf</tissue>
    </source>
</reference>
<dbReference type="PANTHER" id="PTHR31672:SF10">
    <property type="entry name" value="F-BOX DOMAIN-CONTAINING PROTEIN"/>
    <property type="match status" value="1"/>
</dbReference>
<feature type="domain" description="F-box" evidence="1">
    <location>
        <begin position="1"/>
        <end position="47"/>
    </location>
</feature>
<dbReference type="Pfam" id="PF00646">
    <property type="entry name" value="F-box"/>
    <property type="match status" value="1"/>
</dbReference>
<dbReference type="AlphaFoldDB" id="A0AAE2CBL0"/>
<reference evidence="2" key="2">
    <citation type="journal article" date="2024" name="Plant">
        <title>Genomic evolution and insights into agronomic trait innovations of Sesamum species.</title>
        <authorList>
            <person name="Miao H."/>
            <person name="Wang L."/>
            <person name="Qu L."/>
            <person name="Liu H."/>
            <person name="Sun Y."/>
            <person name="Le M."/>
            <person name="Wang Q."/>
            <person name="Wei S."/>
            <person name="Zheng Y."/>
            <person name="Lin W."/>
            <person name="Duan Y."/>
            <person name="Cao H."/>
            <person name="Xiong S."/>
            <person name="Wang X."/>
            <person name="Wei L."/>
            <person name="Li C."/>
            <person name="Ma Q."/>
            <person name="Ju M."/>
            <person name="Zhao R."/>
            <person name="Li G."/>
            <person name="Mu C."/>
            <person name="Tian Q."/>
            <person name="Mei H."/>
            <person name="Zhang T."/>
            <person name="Gao T."/>
            <person name="Zhang H."/>
        </authorList>
    </citation>
    <scope>NUCLEOTIDE SEQUENCE</scope>
    <source>
        <strain evidence="2">3651</strain>
    </source>
</reference>
<dbReference type="InterPro" id="IPR001810">
    <property type="entry name" value="F-box_dom"/>
</dbReference>
<evidence type="ECO:0000313" key="2">
    <source>
        <dbReference type="EMBL" id="KAK4416117.1"/>
    </source>
</evidence>
<keyword evidence="3" id="KW-1185">Reference proteome</keyword>
<dbReference type="NCBIfam" id="TIGR01640">
    <property type="entry name" value="F_box_assoc_1"/>
    <property type="match status" value="1"/>
</dbReference>
<dbReference type="SMART" id="SM00256">
    <property type="entry name" value="FBOX"/>
    <property type="match status" value="1"/>
</dbReference>
<sequence>MAEADYFPAELLIEILLRLPVKSLIRFTAVCKSWHALITSPAFISSHLSNTRNRTLLARRYDKHDKRERYSLLEVAGDGPFAVNCSSELGFPFKSQIGYFRIVGSCDGLVCLSDDFFANPSQPVILWNPSVRNHVVLPKPTINPIAPHIFVLGFGVAGDDYKVVRLVYCRKLDDFGFVLPPQVEVFSLKTGRWRRARRVDVRLQVLEFMWCQAFLNGVVHWIAYESTNDDSSRSSILTFRVGDEVFDEMKLPSELATEAVTNLCISLIGESLGVLKYYREAGSESCDVWMMKEYGAGESWAKLYKIDLFNGIEKVVAFWKSGEALVALQGLQLAAYNQETRQTKELGIHGTTRSFFVDNYVESLLLMRGHGGANGDPFEDLSLEDGCCIV</sequence>
<dbReference type="InterPro" id="IPR036047">
    <property type="entry name" value="F-box-like_dom_sf"/>
</dbReference>
<name>A0AAE2CBL0_9LAMI</name>
<dbReference type="InterPro" id="IPR017451">
    <property type="entry name" value="F-box-assoc_interact_dom"/>
</dbReference>
<evidence type="ECO:0000259" key="1">
    <source>
        <dbReference type="PROSITE" id="PS50181"/>
    </source>
</evidence>
<dbReference type="EMBL" id="JACGWO010000011">
    <property type="protein sequence ID" value="KAK4416117.1"/>
    <property type="molecule type" value="Genomic_DNA"/>
</dbReference>
<dbReference type="SUPFAM" id="SSF81383">
    <property type="entry name" value="F-box domain"/>
    <property type="match status" value="1"/>
</dbReference>
<evidence type="ECO:0000313" key="3">
    <source>
        <dbReference type="Proteomes" id="UP001293254"/>
    </source>
</evidence>
<dbReference type="PROSITE" id="PS50181">
    <property type="entry name" value="FBOX"/>
    <property type="match status" value="1"/>
</dbReference>
<comment type="caution">
    <text evidence="2">The sequence shown here is derived from an EMBL/GenBank/DDBJ whole genome shotgun (WGS) entry which is preliminary data.</text>
</comment>
<dbReference type="Pfam" id="PF07734">
    <property type="entry name" value="FBA_1"/>
    <property type="match status" value="1"/>
</dbReference>
<dbReference type="InterPro" id="IPR050796">
    <property type="entry name" value="SCF_F-box_component"/>
</dbReference>
<dbReference type="InterPro" id="IPR006527">
    <property type="entry name" value="F-box-assoc_dom_typ1"/>
</dbReference>
<organism evidence="2 3">
    <name type="scientific">Sesamum alatum</name>
    <dbReference type="NCBI Taxonomy" id="300844"/>
    <lineage>
        <taxon>Eukaryota</taxon>
        <taxon>Viridiplantae</taxon>
        <taxon>Streptophyta</taxon>
        <taxon>Embryophyta</taxon>
        <taxon>Tracheophyta</taxon>
        <taxon>Spermatophyta</taxon>
        <taxon>Magnoliopsida</taxon>
        <taxon>eudicotyledons</taxon>
        <taxon>Gunneridae</taxon>
        <taxon>Pentapetalae</taxon>
        <taxon>asterids</taxon>
        <taxon>lamiids</taxon>
        <taxon>Lamiales</taxon>
        <taxon>Pedaliaceae</taxon>
        <taxon>Sesamum</taxon>
    </lineage>
</organism>
<dbReference type="PANTHER" id="PTHR31672">
    <property type="entry name" value="BNACNNG10540D PROTEIN"/>
    <property type="match status" value="1"/>
</dbReference>
<dbReference type="Proteomes" id="UP001293254">
    <property type="component" value="Unassembled WGS sequence"/>
</dbReference>
<accession>A0AAE2CBL0</accession>
<gene>
    <name evidence="2" type="ORF">Salat_2719100</name>
</gene>
<dbReference type="Gene3D" id="1.20.1280.50">
    <property type="match status" value="1"/>
</dbReference>
<protein>
    <submittedName>
        <fullName evidence="2">F-box/kelch-repeat protein</fullName>
    </submittedName>
</protein>